<keyword evidence="2" id="KW-1185">Reference proteome</keyword>
<organism evidence="1 2">
    <name type="scientific">Halovivax cerinus</name>
    <dbReference type="NCBI Taxonomy" id="1487865"/>
    <lineage>
        <taxon>Archaea</taxon>
        <taxon>Methanobacteriati</taxon>
        <taxon>Methanobacteriota</taxon>
        <taxon>Stenosarchaea group</taxon>
        <taxon>Halobacteria</taxon>
        <taxon>Halobacteriales</taxon>
        <taxon>Natrialbaceae</taxon>
        <taxon>Halovivax</taxon>
    </lineage>
</organism>
<dbReference type="EMBL" id="JBHSAQ010000013">
    <property type="protein sequence ID" value="MFC3959621.1"/>
    <property type="molecule type" value="Genomic_DNA"/>
</dbReference>
<dbReference type="PANTHER" id="PTHR43739">
    <property type="entry name" value="XYLOGLUCANASE (EUROFUNG)"/>
    <property type="match status" value="1"/>
</dbReference>
<dbReference type="AlphaFoldDB" id="A0ABD5NRH9"/>
<dbReference type="RefSeq" id="WP_256533134.1">
    <property type="nucleotide sequence ID" value="NZ_CP101824.1"/>
</dbReference>
<reference evidence="1 2" key="1">
    <citation type="journal article" date="2019" name="Int. J. Syst. Evol. Microbiol.">
        <title>The Global Catalogue of Microorganisms (GCM) 10K type strain sequencing project: providing services to taxonomists for standard genome sequencing and annotation.</title>
        <authorList>
            <consortium name="The Broad Institute Genomics Platform"/>
            <consortium name="The Broad Institute Genome Sequencing Center for Infectious Disease"/>
            <person name="Wu L."/>
            <person name="Ma J."/>
        </authorList>
    </citation>
    <scope>NUCLEOTIDE SEQUENCE [LARGE SCALE GENOMIC DNA]</scope>
    <source>
        <strain evidence="1 2">IBRC-M 10256</strain>
    </source>
</reference>
<protein>
    <submittedName>
        <fullName evidence="1">WD40/YVTN/BNR-like repeat-containing protein</fullName>
    </submittedName>
</protein>
<dbReference type="InterPro" id="IPR052025">
    <property type="entry name" value="Xyloglucanase_GH74"/>
</dbReference>
<name>A0ABD5NRH9_9EURY</name>
<comment type="caution">
    <text evidence="1">The sequence shown here is derived from an EMBL/GenBank/DDBJ whole genome shotgun (WGS) entry which is preliminary data.</text>
</comment>
<dbReference type="SUPFAM" id="SSF110296">
    <property type="entry name" value="Oligoxyloglucan reducing end-specific cellobiohydrolase"/>
    <property type="match status" value="1"/>
</dbReference>
<dbReference type="Gene3D" id="2.130.10.10">
    <property type="entry name" value="YVTN repeat-like/Quinoprotein amine dehydrogenase"/>
    <property type="match status" value="1"/>
</dbReference>
<accession>A0ABD5NRH9</accession>
<gene>
    <name evidence="1" type="ORF">ACFOUR_14755</name>
</gene>
<evidence type="ECO:0000313" key="2">
    <source>
        <dbReference type="Proteomes" id="UP001595846"/>
    </source>
</evidence>
<proteinExistence type="predicted"/>
<dbReference type="GeneID" id="73902246"/>
<evidence type="ECO:0000313" key="1">
    <source>
        <dbReference type="EMBL" id="MFC3959621.1"/>
    </source>
</evidence>
<dbReference type="Proteomes" id="UP001595846">
    <property type="component" value="Unassembled WGS sequence"/>
</dbReference>
<sequence length="328" mass="35778">MYAGSTDGVYRISSLDAGSSFETERVVETEPVYRLYSVTTGALSGLLAAGESGLYHTVDGRNWTRLPVPKRQVYAVAISPSGERVYAGTRPSDLYVAECGESVPADEADWEPVAGFRALADREDWGIPRHDGLSQVRSLRIHPGAPNRLIAGVEVGGVHVSDDEGETWVARPIEGFDAPHTDDVHHLALGDSETIVASTGSGLYRSTDVGRTWRRLDTDHSQRYARESFVHDGDIYAGLAPSSASSWNEDDADHGLFAARDDEPLDRLSSPVPDEVVVGWESLDDDLLGATHRGTLLGRRDGDWTTIGRIPIPGADLVRYLPLTEREW</sequence>
<dbReference type="InterPro" id="IPR015943">
    <property type="entry name" value="WD40/YVTN_repeat-like_dom_sf"/>
</dbReference>
<dbReference type="PANTHER" id="PTHR43739:SF5">
    <property type="entry name" value="EXO-ALPHA-SIALIDASE"/>
    <property type="match status" value="1"/>
</dbReference>